<sequence length="175" mass="20146">MPPPKHISGFSLAHRLYEQYESGEHVDAAFSVGDRKLFLHKCMLCAASEEFRNIFRHQENLGSLDPNTISLPEETSLEAVKEFIVVIYFCEIDTTLEINLLLEVLSLCDKFLRDEFLDQCLIHVVENITKDNCAEICETHFVMPRCQVLFDVAWEYLKWSIIREQIGGTCDSKGI</sequence>
<keyword evidence="3" id="KW-1185">Reference proteome</keyword>
<evidence type="ECO:0000313" key="3">
    <source>
        <dbReference type="Proteomes" id="UP000198287"/>
    </source>
</evidence>
<dbReference type="PANTHER" id="PTHR24410:SF23">
    <property type="entry name" value="BTB DOMAIN-CONTAINING PROTEIN-RELATED"/>
    <property type="match status" value="1"/>
</dbReference>
<name>A0A226F5Z7_FOLCA</name>
<dbReference type="OrthoDB" id="10249567at2759"/>
<evidence type="ECO:0000313" key="2">
    <source>
        <dbReference type="EMBL" id="OXA64306.1"/>
    </source>
</evidence>
<comment type="caution">
    <text evidence="2">The sequence shown here is derived from an EMBL/GenBank/DDBJ whole genome shotgun (WGS) entry which is preliminary data.</text>
</comment>
<dbReference type="EMBL" id="LNIX01000001">
    <property type="protein sequence ID" value="OXA64306.1"/>
    <property type="molecule type" value="Genomic_DNA"/>
</dbReference>
<evidence type="ECO:0000259" key="1">
    <source>
        <dbReference type="PROSITE" id="PS50097"/>
    </source>
</evidence>
<dbReference type="PROSITE" id="PS50097">
    <property type="entry name" value="BTB"/>
    <property type="match status" value="1"/>
</dbReference>
<dbReference type="InterPro" id="IPR000210">
    <property type="entry name" value="BTB/POZ_dom"/>
</dbReference>
<dbReference type="InterPro" id="IPR051481">
    <property type="entry name" value="BTB-POZ/Galectin-3-binding"/>
</dbReference>
<dbReference type="Gene3D" id="3.30.710.10">
    <property type="entry name" value="Potassium Channel Kv1.1, Chain A"/>
    <property type="match status" value="1"/>
</dbReference>
<dbReference type="Proteomes" id="UP000198287">
    <property type="component" value="Unassembled WGS sequence"/>
</dbReference>
<dbReference type="InterPro" id="IPR011333">
    <property type="entry name" value="SKP1/BTB/POZ_sf"/>
</dbReference>
<dbReference type="SUPFAM" id="SSF54695">
    <property type="entry name" value="POZ domain"/>
    <property type="match status" value="1"/>
</dbReference>
<gene>
    <name evidence="2" type="ORF">Fcan01_03852</name>
</gene>
<reference evidence="2 3" key="1">
    <citation type="submission" date="2015-12" db="EMBL/GenBank/DDBJ databases">
        <title>The genome of Folsomia candida.</title>
        <authorList>
            <person name="Faddeeva A."/>
            <person name="Derks M.F."/>
            <person name="Anvar Y."/>
            <person name="Smit S."/>
            <person name="Van Straalen N."/>
            <person name="Roelofs D."/>
        </authorList>
    </citation>
    <scope>NUCLEOTIDE SEQUENCE [LARGE SCALE GENOMIC DNA]</scope>
    <source>
        <strain evidence="2 3">VU population</strain>
        <tissue evidence="2">Whole body</tissue>
    </source>
</reference>
<dbReference type="CDD" id="cd18186">
    <property type="entry name" value="BTB_POZ_ZBTB_KLHL-like"/>
    <property type="match status" value="1"/>
</dbReference>
<proteinExistence type="predicted"/>
<organism evidence="2 3">
    <name type="scientific">Folsomia candida</name>
    <name type="common">Springtail</name>
    <dbReference type="NCBI Taxonomy" id="158441"/>
    <lineage>
        <taxon>Eukaryota</taxon>
        <taxon>Metazoa</taxon>
        <taxon>Ecdysozoa</taxon>
        <taxon>Arthropoda</taxon>
        <taxon>Hexapoda</taxon>
        <taxon>Collembola</taxon>
        <taxon>Entomobryomorpha</taxon>
        <taxon>Isotomoidea</taxon>
        <taxon>Isotomidae</taxon>
        <taxon>Proisotominae</taxon>
        <taxon>Folsomia</taxon>
    </lineage>
</organism>
<dbReference type="PANTHER" id="PTHR24410">
    <property type="entry name" value="HL07962P-RELATED"/>
    <property type="match status" value="1"/>
</dbReference>
<feature type="domain" description="BTB" evidence="1">
    <location>
        <begin position="26"/>
        <end position="96"/>
    </location>
</feature>
<dbReference type="SMART" id="SM00225">
    <property type="entry name" value="BTB"/>
    <property type="match status" value="1"/>
</dbReference>
<accession>A0A226F5Z7</accession>
<protein>
    <submittedName>
        <fullName evidence="2">Kelch-like protein 41a</fullName>
    </submittedName>
</protein>
<dbReference type="AlphaFoldDB" id="A0A226F5Z7"/>
<dbReference type="Pfam" id="PF00651">
    <property type="entry name" value="BTB"/>
    <property type="match status" value="1"/>
</dbReference>